<feature type="non-terminal residue" evidence="2">
    <location>
        <position position="1"/>
    </location>
</feature>
<reference evidence="2" key="1">
    <citation type="journal article" date="2019" name="Sci. Rep.">
        <title>Draft genome of Tanacetum cinerariifolium, the natural source of mosquito coil.</title>
        <authorList>
            <person name="Yamashiro T."/>
            <person name="Shiraishi A."/>
            <person name="Satake H."/>
            <person name="Nakayama K."/>
        </authorList>
    </citation>
    <scope>NUCLEOTIDE SEQUENCE</scope>
</reference>
<evidence type="ECO:0000313" key="2">
    <source>
        <dbReference type="EMBL" id="GFD10918.1"/>
    </source>
</evidence>
<protein>
    <submittedName>
        <fullName evidence="2">Uncharacterized protein</fullName>
    </submittedName>
</protein>
<organism evidence="2">
    <name type="scientific">Tanacetum cinerariifolium</name>
    <name type="common">Dalmatian daisy</name>
    <name type="synonym">Chrysanthemum cinerariifolium</name>
    <dbReference type="NCBI Taxonomy" id="118510"/>
    <lineage>
        <taxon>Eukaryota</taxon>
        <taxon>Viridiplantae</taxon>
        <taxon>Streptophyta</taxon>
        <taxon>Embryophyta</taxon>
        <taxon>Tracheophyta</taxon>
        <taxon>Spermatophyta</taxon>
        <taxon>Magnoliopsida</taxon>
        <taxon>eudicotyledons</taxon>
        <taxon>Gunneridae</taxon>
        <taxon>Pentapetalae</taxon>
        <taxon>asterids</taxon>
        <taxon>campanulids</taxon>
        <taxon>Asterales</taxon>
        <taxon>Asteraceae</taxon>
        <taxon>Asteroideae</taxon>
        <taxon>Anthemideae</taxon>
        <taxon>Anthemidinae</taxon>
        <taxon>Tanacetum</taxon>
    </lineage>
</organism>
<dbReference type="AlphaFoldDB" id="A0A699TP20"/>
<dbReference type="EMBL" id="BKCJ011255655">
    <property type="protein sequence ID" value="GFD10918.1"/>
    <property type="molecule type" value="Genomic_DNA"/>
</dbReference>
<accession>A0A699TP20</accession>
<proteinExistence type="predicted"/>
<evidence type="ECO:0000256" key="1">
    <source>
        <dbReference type="SAM" id="MobiDB-lite"/>
    </source>
</evidence>
<name>A0A699TP20_TANCI</name>
<feature type="region of interest" description="Disordered" evidence="1">
    <location>
        <begin position="17"/>
        <end position="45"/>
    </location>
</feature>
<comment type="caution">
    <text evidence="2">The sequence shown here is derived from an EMBL/GenBank/DDBJ whole genome shotgun (WGS) entry which is preliminary data.</text>
</comment>
<gene>
    <name evidence="2" type="ORF">Tci_882887</name>
</gene>
<sequence length="77" mass="7811">GYCSGSHALCQRGQPRIAGSKLGTSDAAGLAQPAPDADVQRCGGGQDVAARSPAARCKLAPEHGPYPAHIQKKTPGF</sequence>